<reference evidence="3 4" key="1">
    <citation type="submission" date="2022-10" db="EMBL/GenBank/DDBJ databases">
        <title>The complete genomes of actinobacterial strains from the NBC collection.</title>
        <authorList>
            <person name="Joergensen T.S."/>
            <person name="Alvarez Arevalo M."/>
            <person name="Sterndorff E.B."/>
            <person name="Faurdal D."/>
            <person name="Vuksanovic O."/>
            <person name="Mourched A.-S."/>
            <person name="Charusanti P."/>
            <person name="Shaw S."/>
            <person name="Blin K."/>
            <person name="Weber T."/>
        </authorList>
    </citation>
    <scope>NUCLEOTIDE SEQUENCE [LARGE SCALE GENOMIC DNA]</scope>
    <source>
        <strain evidence="3 4">NBC 01769</strain>
    </source>
</reference>
<feature type="domain" description="tRNA nuclease CdiA C-terminal" evidence="2">
    <location>
        <begin position="91"/>
        <end position="168"/>
    </location>
</feature>
<dbReference type="RefSeq" id="WP_326592928.1">
    <property type="nucleotide sequence ID" value="NZ_CP109114.1"/>
</dbReference>
<dbReference type="InterPro" id="IPR040559">
    <property type="entry name" value="CdiA_C"/>
</dbReference>
<accession>A0ABZ1G5J0</accession>
<evidence type="ECO:0000259" key="2">
    <source>
        <dbReference type="Pfam" id="PF18451"/>
    </source>
</evidence>
<evidence type="ECO:0000313" key="4">
    <source>
        <dbReference type="Proteomes" id="UP001330827"/>
    </source>
</evidence>
<feature type="compositionally biased region" description="Basic and acidic residues" evidence="1">
    <location>
        <begin position="35"/>
        <end position="61"/>
    </location>
</feature>
<evidence type="ECO:0000313" key="3">
    <source>
        <dbReference type="EMBL" id="WSC14414.1"/>
    </source>
</evidence>
<sequence>MGGLTVQAAVNAALLGSAGIVLMGASANGGFEGTEGERAGRGSEGKGSREGSIDETEKKFDPREREVAELLKSEGRHVRAQVEATEDGVRRADAFVDGVETEFKSLDPGASSGTVKNQLNKAKGQARHAIIDARGSGLSEEAAREGVGKFFRNNPPGRMDGIRVVGDNFNLTYP</sequence>
<organism evidence="3 4">
    <name type="scientific">Streptomyces brevispora</name>
    <dbReference type="NCBI Taxonomy" id="887462"/>
    <lineage>
        <taxon>Bacteria</taxon>
        <taxon>Bacillati</taxon>
        <taxon>Actinomycetota</taxon>
        <taxon>Actinomycetes</taxon>
        <taxon>Kitasatosporales</taxon>
        <taxon>Streptomycetaceae</taxon>
        <taxon>Streptomyces</taxon>
    </lineage>
</organism>
<feature type="region of interest" description="Disordered" evidence="1">
    <location>
        <begin position="31"/>
        <end position="61"/>
    </location>
</feature>
<name>A0ABZ1G5J0_9ACTN</name>
<evidence type="ECO:0000256" key="1">
    <source>
        <dbReference type="SAM" id="MobiDB-lite"/>
    </source>
</evidence>
<keyword evidence="4" id="KW-1185">Reference proteome</keyword>
<dbReference type="EMBL" id="CP109114">
    <property type="protein sequence ID" value="WSC14414.1"/>
    <property type="molecule type" value="Genomic_DNA"/>
</dbReference>
<proteinExistence type="predicted"/>
<dbReference type="Proteomes" id="UP001330827">
    <property type="component" value="Chromosome"/>
</dbReference>
<dbReference type="Gene3D" id="3.40.1350.120">
    <property type="match status" value="1"/>
</dbReference>
<dbReference type="Pfam" id="PF18451">
    <property type="entry name" value="CdiA_C"/>
    <property type="match status" value="1"/>
</dbReference>
<gene>
    <name evidence="3" type="ORF">OIE64_17265</name>
</gene>
<protein>
    <recommendedName>
        <fullName evidence="2">tRNA nuclease CdiA C-terminal domain-containing protein</fullName>
    </recommendedName>
</protein>